<sequence>MGLNSYVNSLLAPRGRASSRLTTKWSKINIHTLLPLAYSCYGHQLLQQFL</sequence>
<dbReference type="AlphaFoldDB" id="A0A2P2JLB0"/>
<accession>A0A2P2JLB0</accession>
<dbReference type="EMBL" id="GGEC01013772">
    <property type="protein sequence ID" value="MBW94255.1"/>
    <property type="molecule type" value="Transcribed_RNA"/>
</dbReference>
<protein>
    <submittedName>
        <fullName evidence="1">2-dehydro-3-deoxyphosphooctonate aldolase</fullName>
    </submittedName>
</protein>
<organism evidence="1">
    <name type="scientific">Rhizophora mucronata</name>
    <name type="common">Asiatic mangrove</name>
    <dbReference type="NCBI Taxonomy" id="61149"/>
    <lineage>
        <taxon>Eukaryota</taxon>
        <taxon>Viridiplantae</taxon>
        <taxon>Streptophyta</taxon>
        <taxon>Embryophyta</taxon>
        <taxon>Tracheophyta</taxon>
        <taxon>Spermatophyta</taxon>
        <taxon>Magnoliopsida</taxon>
        <taxon>eudicotyledons</taxon>
        <taxon>Gunneridae</taxon>
        <taxon>Pentapetalae</taxon>
        <taxon>rosids</taxon>
        <taxon>fabids</taxon>
        <taxon>Malpighiales</taxon>
        <taxon>Rhizophoraceae</taxon>
        <taxon>Rhizophora</taxon>
    </lineage>
</organism>
<name>A0A2P2JLB0_RHIMU</name>
<proteinExistence type="predicted"/>
<evidence type="ECO:0000313" key="1">
    <source>
        <dbReference type="EMBL" id="MBW94255.1"/>
    </source>
</evidence>
<reference evidence="1" key="1">
    <citation type="submission" date="2018-02" db="EMBL/GenBank/DDBJ databases">
        <title>Rhizophora mucronata_Transcriptome.</title>
        <authorList>
            <person name="Meera S.P."/>
            <person name="Sreeshan A."/>
            <person name="Augustine A."/>
        </authorList>
    </citation>
    <scope>NUCLEOTIDE SEQUENCE</scope>
    <source>
        <tissue evidence="1">Leaf</tissue>
    </source>
</reference>